<evidence type="ECO:0000256" key="2">
    <source>
        <dbReference type="SAM" id="MobiDB-lite"/>
    </source>
</evidence>
<comment type="similarity">
    <text evidence="1">Belongs to the protein kinase superfamily. ADCK protein kinase family.</text>
</comment>
<feature type="domain" description="ABC1 atypical kinase-like" evidence="3">
    <location>
        <begin position="295"/>
        <end position="373"/>
    </location>
</feature>
<reference evidence="4 5" key="1">
    <citation type="submission" date="2024-10" db="EMBL/GenBank/DDBJ databases">
        <title>Updated reference genomes for cyclostephanoid diatoms.</title>
        <authorList>
            <person name="Roberts W.R."/>
            <person name="Alverson A.J."/>
        </authorList>
    </citation>
    <scope>NUCLEOTIDE SEQUENCE [LARGE SCALE GENOMIC DNA]</scope>
    <source>
        <strain evidence="4 5">AJA228-03</strain>
    </source>
</reference>
<feature type="region of interest" description="Disordered" evidence="2">
    <location>
        <begin position="203"/>
        <end position="224"/>
    </location>
</feature>
<dbReference type="PANTHER" id="PTHR10566:SF117">
    <property type="entry name" value="UNUSUAL PROTEIN KINASE-RELATED"/>
    <property type="match status" value="1"/>
</dbReference>
<dbReference type="EMBL" id="JALLPB020000550">
    <property type="protein sequence ID" value="KAL3808060.1"/>
    <property type="molecule type" value="Genomic_DNA"/>
</dbReference>
<feature type="domain" description="ABC1 atypical kinase-like" evidence="3">
    <location>
        <begin position="430"/>
        <end position="541"/>
    </location>
</feature>
<comment type="caution">
    <text evidence="4">The sequence shown here is derived from an EMBL/GenBank/DDBJ whole genome shotgun (WGS) entry which is preliminary data.</text>
</comment>
<dbReference type="PANTHER" id="PTHR10566">
    <property type="entry name" value="CHAPERONE-ACTIVITY OF BC1 COMPLEX CABC1 -RELATED"/>
    <property type="match status" value="1"/>
</dbReference>
<dbReference type="InterPro" id="IPR011009">
    <property type="entry name" value="Kinase-like_dom_sf"/>
</dbReference>
<dbReference type="SUPFAM" id="SSF56112">
    <property type="entry name" value="Protein kinase-like (PK-like)"/>
    <property type="match status" value="1"/>
</dbReference>
<accession>A0ABD3R4Z5</accession>
<organism evidence="4 5">
    <name type="scientific">Cyclostephanos tholiformis</name>
    <dbReference type="NCBI Taxonomy" id="382380"/>
    <lineage>
        <taxon>Eukaryota</taxon>
        <taxon>Sar</taxon>
        <taxon>Stramenopiles</taxon>
        <taxon>Ochrophyta</taxon>
        <taxon>Bacillariophyta</taxon>
        <taxon>Coscinodiscophyceae</taxon>
        <taxon>Thalassiosirophycidae</taxon>
        <taxon>Stephanodiscales</taxon>
        <taxon>Stephanodiscaceae</taxon>
        <taxon>Cyclostephanos</taxon>
    </lineage>
</organism>
<evidence type="ECO:0000256" key="1">
    <source>
        <dbReference type="ARBA" id="ARBA00009670"/>
    </source>
</evidence>
<evidence type="ECO:0000313" key="4">
    <source>
        <dbReference type="EMBL" id="KAL3808060.1"/>
    </source>
</evidence>
<dbReference type="AlphaFoldDB" id="A0ABD3R4Z5"/>
<keyword evidence="5" id="KW-1185">Reference proteome</keyword>
<dbReference type="Proteomes" id="UP001530377">
    <property type="component" value="Unassembled WGS sequence"/>
</dbReference>
<evidence type="ECO:0000313" key="5">
    <source>
        <dbReference type="Proteomes" id="UP001530377"/>
    </source>
</evidence>
<dbReference type="InterPro" id="IPR004147">
    <property type="entry name" value="ABC1_dom"/>
</dbReference>
<protein>
    <recommendedName>
        <fullName evidence="3">ABC1 atypical kinase-like domain-containing protein</fullName>
    </recommendedName>
</protein>
<sequence>MSRMALTSRIQCAIRRRPAVTLASATLASAFAYANYVEYDAWRHSNRESSSSSLILPRDRYDPDALSDHWGRRPISVIRRLASIIVELCPIATRYLIEYRALSHSFEDGRRSRSRGEEEENEREDEGGGRRRELEIELSRRLRVSLTNLGPTFVKIGQQLSIRPDLISPIVLYEMQKLCDAVPPFDDGIAMGVLARELSMSFPEASGRRGGGDDELDYGGTTTSTTTTTMIEEERDEDDIDVNATILRVFEEIPVLVASASLGQVYRATLRPNNVDDNDASSKRVYEGGSASSSTSGREVAIKIQRPDILEIISLDLYILVMYGKLVDKLFSLLTNQIPYHETFLNGFASGAYMEMNYVHEATNQMYFRNELHSRFHHGICNKNKNNNNYNNDGSSSMNDKMNANEKYNNSGNMLSLLRDRLIGRGKRREHVERVIVPMVYDKYTTERILVTEWIDGIPLARAPPEQIRSLIPVGVKLFLVQLLDMGRFHGNLYVTTSRVDGVTPTLCLLDFGLIAHVSEDDRSNMTRAIVNLLQGDYDALISRDAKDLGFLPHDMDVTEVKPVLKKILKEGLLESGSN</sequence>
<dbReference type="Pfam" id="PF03109">
    <property type="entry name" value="ABC1"/>
    <property type="match status" value="2"/>
</dbReference>
<evidence type="ECO:0000259" key="3">
    <source>
        <dbReference type="Pfam" id="PF03109"/>
    </source>
</evidence>
<feature type="non-terminal residue" evidence="4">
    <location>
        <position position="579"/>
    </location>
</feature>
<gene>
    <name evidence="4" type="ORF">ACHAXA_007181</name>
</gene>
<dbReference type="CDD" id="cd05121">
    <property type="entry name" value="ABC1_ADCK3-like"/>
    <property type="match status" value="1"/>
</dbReference>
<proteinExistence type="inferred from homology"/>
<feature type="region of interest" description="Disordered" evidence="2">
    <location>
        <begin position="108"/>
        <end position="130"/>
    </location>
</feature>
<dbReference type="InterPro" id="IPR050154">
    <property type="entry name" value="UbiB_kinase"/>
</dbReference>
<name>A0ABD3R4Z5_9STRA</name>
<feature type="region of interest" description="Disordered" evidence="2">
    <location>
        <begin position="277"/>
        <end position="298"/>
    </location>
</feature>